<evidence type="ECO:0000313" key="2">
    <source>
        <dbReference type="Proteomes" id="UP000192434"/>
    </source>
</evidence>
<dbReference type="OrthoDB" id="4763704at2"/>
<accession>A0A1X0IJ62</accession>
<proteinExistence type="predicted"/>
<dbReference type="Proteomes" id="UP000192434">
    <property type="component" value="Unassembled WGS sequence"/>
</dbReference>
<comment type="caution">
    <text evidence="1">The sequence shown here is derived from an EMBL/GenBank/DDBJ whole genome shotgun (WGS) entry which is preliminary data.</text>
</comment>
<gene>
    <name evidence="1" type="ORF">BST43_25900</name>
</gene>
<name>A0A1X0IJ62_9MYCO</name>
<evidence type="ECO:0000313" key="1">
    <source>
        <dbReference type="EMBL" id="ORB47545.1"/>
    </source>
</evidence>
<dbReference type="STRING" id="1578165.BKG68_24320"/>
<sequence length="107" mass="11460">MMLPGQFQIGQRLTDSEIADLDEPIPVGVVAVWGADWNGNPQLRGVRSGYRSVLVGKFGEGFDGSGPSATLCGECGELLVVQASGELTMLHQRHLDREHGISASLLR</sequence>
<reference evidence="1 2" key="1">
    <citation type="submission" date="2016-12" db="EMBL/GenBank/DDBJ databases">
        <title>The new phylogeny of genus Mycobacterium.</title>
        <authorList>
            <person name="Tortoli E."/>
            <person name="Trovato A."/>
            <person name="Cirillo D.M."/>
        </authorList>
    </citation>
    <scope>NUCLEOTIDE SEQUENCE [LARGE SCALE GENOMIC DNA]</scope>
    <source>
        <strain evidence="1 2">CCUG 66554</strain>
    </source>
</reference>
<dbReference type="EMBL" id="MVII01000059">
    <property type="protein sequence ID" value="ORB47545.1"/>
    <property type="molecule type" value="Genomic_DNA"/>
</dbReference>
<protein>
    <submittedName>
        <fullName evidence="1">Uncharacterized protein</fullName>
    </submittedName>
</protein>
<dbReference type="AlphaFoldDB" id="A0A1X0IJ62"/>
<organism evidence="1 2">
    <name type="scientific">Mycobacteroides saopaulense</name>
    <dbReference type="NCBI Taxonomy" id="1578165"/>
    <lineage>
        <taxon>Bacteria</taxon>
        <taxon>Bacillati</taxon>
        <taxon>Actinomycetota</taxon>
        <taxon>Actinomycetes</taxon>
        <taxon>Mycobacteriales</taxon>
        <taxon>Mycobacteriaceae</taxon>
        <taxon>Mycobacteroides</taxon>
    </lineage>
</organism>